<comment type="caution">
    <text evidence="1">The sequence shown here is derived from an EMBL/GenBank/DDBJ whole genome shotgun (WGS) entry which is preliminary data.</text>
</comment>
<organism evidence="1 2">
    <name type="scientific">Pleurodeles waltl</name>
    <name type="common">Iberian ribbed newt</name>
    <dbReference type="NCBI Taxonomy" id="8319"/>
    <lineage>
        <taxon>Eukaryota</taxon>
        <taxon>Metazoa</taxon>
        <taxon>Chordata</taxon>
        <taxon>Craniata</taxon>
        <taxon>Vertebrata</taxon>
        <taxon>Euteleostomi</taxon>
        <taxon>Amphibia</taxon>
        <taxon>Batrachia</taxon>
        <taxon>Caudata</taxon>
        <taxon>Salamandroidea</taxon>
        <taxon>Salamandridae</taxon>
        <taxon>Pleurodelinae</taxon>
        <taxon>Pleurodeles</taxon>
    </lineage>
</organism>
<evidence type="ECO:0000313" key="1">
    <source>
        <dbReference type="EMBL" id="KAJ1113654.1"/>
    </source>
</evidence>
<dbReference type="EMBL" id="JANPWB010000012">
    <property type="protein sequence ID" value="KAJ1113654.1"/>
    <property type="molecule type" value="Genomic_DNA"/>
</dbReference>
<protein>
    <submittedName>
        <fullName evidence="1">Uncharacterized protein</fullName>
    </submittedName>
</protein>
<sequence>MQTFMSIGALTGQQRCCHSATIRIFQSSKSLPRVILQPDSNWRAGDPQEGIASLALGAALQGHRAAKSWHCKTPRLHGPADRTGLQHGWGGGGHAAGRLSHLRACCAASLQVSPPQNLPLMAADSFRMMCGLSSAWSCTDSQTNSATHPLVPSKCLGPADDPMHDYERLIRALSRSSVHHV</sequence>
<dbReference type="AlphaFoldDB" id="A0AAV7NDW5"/>
<proteinExistence type="predicted"/>
<accession>A0AAV7NDW5</accession>
<gene>
    <name evidence="1" type="ORF">NDU88_001896</name>
</gene>
<dbReference type="Proteomes" id="UP001066276">
    <property type="component" value="Chromosome 8"/>
</dbReference>
<keyword evidence="2" id="KW-1185">Reference proteome</keyword>
<name>A0AAV7NDW5_PLEWA</name>
<reference evidence="1" key="1">
    <citation type="journal article" date="2022" name="bioRxiv">
        <title>Sequencing and chromosome-scale assembly of the giantPleurodeles waltlgenome.</title>
        <authorList>
            <person name="Brown T."/>
            <person name="Elewa A."/>
            <person name="Iarovenko S."/>
            <person name="Subramanian E."/>
            <person name="Araus A.J."/>
            <person name="Petzold A."/>
            <person name="Susuki M."/>
            <person name="Suzuki K.-i.T."/>
            <person name="Hayashi T."/>
            <person name="Toyoda A."/>
            <person name="Oliveira C."/>
            <person name="Osipova E."/>
            <person name="Leigh N.D."/>
            <person name="Simon A."/>
            <person name="Yun M.H."/>
        </authorList>
    </citation>
    <scope>NUCLEOTIDE SEQUENCE</scope>
    <source>
        <strain evidence="1">20211129_DDA</strain>
        <tissue evidence="1">Liver</tissue>
    </source>
</reference>
<evidence type="ECO:0000313" key="2">
    <source>
        <dbReference type="Proteomes" id="UP001066276"/>
    </source>
</evidence>